<dbReference type="STRING" id="578459.A0A0P9GJ71"/>
<dbReference type="EMBL" id="KQ474084">
    <property type="protein sequence ID" value="KPV73028.1"/>
    <property type="molecule type" value="Genomic_DNA"/>
</dbReference>
<sequence length="340" mass="35819">MMPRERKVKRSFMTWLVGDGTEDDDDDEPALSVFEEPQDEMDAKDDATATVDDTDVFSFDLLVSAGAPSASKSSVASRASSSSASSTQGGRRPFGRPTTLASASSVASSSSSSSRARTRPSSSTSSRASSSTSTSSARTTSTVAPASAAHVASTLAYSATYDSSGALVGPSYAHLDPSLSPAEQSSLGLVVPEGWEWGGDHFEIARHLSSADVAYLEQLPLTLYVDEIKSYVVHAGMVPWSSLDRVLSRVTPASPSSKSKSNTVPASLDSTSPLSFSPSTSLARLLSQHSARTALLVDKLNTSPFTLLNMRGRGRHRVSGGAFFLHELDPRVPLSLSVHL</sequence>
<reference evidence="2 3" key="1">
    <citation type="journal article" date="2015" name="Front. Microbiol.">
        <title>Genome sequence of the plant growth promoting endophytic yeast Rhodotorula graminis WP1.</title>
        <authorList>
            <person name="Firrincieli A."/>
            <person name="Otillar R."/>
            <person name="Salamov A."/>
            <person name="Schmutz J."/>
            <person name="Khan Z."/>
            <person name="Redman R.S."/>
            <person name="Fleck N.D."/>
            <person name="Lindquist E."/>
            <person name="Grigoriev I.V."/>
            <person name="Doty S.L."/>
        </authorList>
    </citation>
    <scope>NUCLEOTIDE SEQUENCE [LARGE SCALE GENOMIC DNA]</scope>
    <source>
        <strain evidence="2 3">WP1</strain>
    </source>
</reference>
<feature type="compositionally biased region" description="Low complexity" evidence="1">
    <location>
        <begin position="97"/>
        <end position="143"/>
    </location>
</feature>
<gene>
    <name evidence="2" type="ORF">RHOBADRAFT_55270</name>
</gene>
<feature type="region of interest" description="Disordered" evidence="1">
    <location>
        <begin position="252"/>
        <end position="276"/>
    </location>
</feature>
<feature type="compositionally biased region" description="Acidic residues" evidence="1">
    <location>
        <begin position="20"/>
        <end position="29"/>
    </location>
</feature>
<evidence type="ECO:0000313" key="2">
    <source>
        <dbReference type="EMBL" id="KPV73028.1"/>
    </source>
</evidence>
<dbReference type="Gene3D" id="3.60.21.10">
    <property type="match status" value="1"/>
</dbReference>
<organism evidence="2 3">
    <name type="scientific">Rhodotorula graminis (strain WP1)</name>
    <dbReference type="NCBI Taxonomy" id="578459"/>
    <lineage>
        <taxon>Eukaryota</taxon>
        <taxon>Fungi</taxon>
        <taxon>Dikarya</taxon>
        <taxon>Basidiomycota</taxon>
        <taxon>Pucciniomycotina</taxon>
        <taxon>Microbotryomycetes</taxon>
        <taxon>Sporidiobolales</taxon>
        <taxon>Sporidiobolaceae</taxon>
        <taxon>Rhodotorula</taxon>
    </lineage>
</organism>
<proteinExistence type="predicted"/>
<feature type="region of interest" description="Disordered" evidence="1">
    <location>
        <begin position="67"/>
        <end position="143"/>
    </location>
</feature>
<dbReference type="InterPro" id="IPR029052">
    <property type="entry name" value="Metallo-depent_PP-like"/>
</dbReference>
<evidence type="ECO:0000313" key="3">
    <source>
        <dbReference type="Proteomes" id="UP000053890"/>
    </source>
</evidence>
<feature type="compositionally biased region" description="Polar residues" evidence="1">
    <location>
        <begin position="252"/>
        <end position="265"/>
    </location>
</feature>
<dbReference type="Proteomes" id="UP000053890">
    <property type="component" value="Unassembled WGS sequence"/>
</dbReference>
<dbReference type="GeneID" id="28978209"/>
<dbReference type="OrthoDB" id="10267127at2759"/>
<dbReference type="RefSeq" id="XP_018269077.1">
    <property type="nucleotide sequence ID" value="XM_018417761.1"/>
</dbReference>
<protein>
    <submittedName>
        <fullName evidence="2">Uncharacterized protein</fullName>
    </submittedName>
</protein>
<accession>A0A0P9GJ71</accession>
<feature type="compositionally biased region" description="Basic residues" evidence="1">
    <location>
        <begin position="1"/>
        <end position="10"/>
    </location>
</feature>
<dbReference type="AlphaFoldDB" id="A0A0P9GJ71"/>
<feature type="compositionally biased region" description="Low complexity" evidence="1">
    <location>
        <begin position="67"/>
        <end position="86"/>
    </location>
</feature>
<feature type="compositionally biased region" description="Low complexity" evidence="1">
    <location>
        <begin position="267"/>
        <end position="276"/>
    </location>
</feature>
<keyword evidence="3" id="KW-1185">Reference proteome</keyword>
<evidence type="ECO:0000256" key="1">
    <source>
        <dbReference type="SAM" id="MobiDB-lite"/>
    </source>
</evidence>
<name>A0A0P9GJ71_RHOGW</name>
<feature type="region of interest" description="Disordered" evidence="1">
    <location>
        <begin position="1"/>
        <end position="49"/>
    </location>
</feature>